<proteinExistence type="predicted"/>
<reference evidence="1" key="1">
    <citation type="submission" date="2016-06" db="UniProtKB">
        <authorList>
            <consortium name="WormBaseParasite"/>
        </authorList>
    </citation>
    <scope>IDENTIFICATION</scope>
</reference>
<name>A0A183TMI3_SCHSO</name>
<sequence>LGSCLRSSKRSCRGVADCLLRFTPTVRCFSRSSPQIYGGFLLRFTAHQQLCPSRRGLPSETVPLDQSLCCISRGSVYGPRAGSYGCKNFSVTCSDRTLCNFFLQIVLSGYHLVLERPHHESLSAMLQCLFTS</sequence>
<dbReference type="AlphaFoldDB" id="A0A183TMI3"/>
<organism evidence="1">
    <name type="scientific">Schistocephalus solidus</name>
    <name type="common">Tapeworm</name>
    <dbReference type="NCBI Taxonomy" id="70667"/>
    <lineage>
        <taxon>Eukaryota</taxon>
        <taxon>Metazoa</taxon>
        <taxon>Spiralia</taxon>
        <taxon>Lophotrochozoa</taxon>
        <taxon>Platyhelminthes</taxon>
        <taxon>Cestoda</taxon>
        <taxon>Eucestoda</taxon>
        <taxon>Diphyllobothriidea</taxon>
        <taxon>Diphyllobothriidae</taxon>
        <taxon>Schistocephalus</taxon>
    </lineage>
</organism>
<protein>
    <submittedName>
        <fullName evidence="1">Secreted protein</fullName>
    </submittedName>
</protein>
<dbReference type="WBParaSite" id="SSLN_0001835501-mRNA-1">
    <property type="protein sequence ID" value="SSLN_0001835501-mRNA-1"/>
    <property type="gene ID" value="SSLN_0001835501"/>
</dbReference>
<accession>A0A183TMI3</accession>
<evidence type="ECO:0000313" key="1">
    <source>
        <dbReference type="WBParaSite" id="SSLN_0001835501-mRNA-1"/>
    </source>
</evidence>